<accession>A0A809S900</accession>
<dbReference type="Pfam" id="PF01593">
    <property type="entry name" value="Amino_oxidase"/>
    <property type="match status" value="1"/>
</dbReference>
<gene>
    <name evidence="2" type="ORF">SFSGTM_16110</name>
</gene>
<dbReference type="PANTHER" id="PTHR42923:SF17">
    <property type="entry name" value="AMINE OXIDASE DOMAIN-CONTAINING PROTEIN"/>
    <property type="match status" value="1"/>
</dbReference>
<keyword evidence="3" id="KW-1185">Reference proteome</keyword>
<name>A0A809S900_9PROT</name>
<dbReference type="FunFam" id="1.10.405.20:FF:000001">
    <property type="entry name" value="Amine oxidase"/>
    <property type="match status" value="1"/>
</dbReference>
<dbReference type="PANTHER" id="PTHR42923">
    <property type="entry name" value="PROTOPORPHYRINOGEN OXIDASE"/>
    <property type="match status" value="1"/>
</dbReference>
<dbReference type="GO" id="GO:0016491">
    <property type="term" value="F:oxidoreductase activity"/>
    <property type="evidence" value="ECO:0007669"/>
    <property type="project" value="InterPro"/>
</dbReference>
<sequence>MKSIAVIGSGIAGLSAAWLLAKHHHVTLYEADDRLGGHSHSVEVTLEGKTAAVDTGFLVCNDRTYPNLLNLFAMLEIPLTASDMSFSVQIADDELAWAGTSIATLFADKRNLVRPRFWLMIKDILRFNREARRLLEDKLNQNTLEEFLVHNNYSTAFRDWYLLPMAAAIWSCPTQQMLDFPARSFIHFFDQHGLLQITNRPQWLTINGGSRNYVQRIADCLPRICLSQAVSSITRTATGVQVTSSAGTRDFDEVVLATHSDQSLAMLSDFSADESRILSAIKYQPNKAILHTDSSILPARSMWSAWNFHTKNAAPGQSPVSVTYLINQLQPLPFQTPVMVTLNPDVEIAADKIIRSFDYAHPVFDQAAITAQTQLSQIQGKNHTWFCGAWTGFGFHEDGLKSGMAVAQSLGASIPWVVSS</sequence>
<organism evidence="2 3">
    <name type="scientific">Sulfuriferula nivalis</name>
    <dbReference type="NCBI Taxonomy" id="2675298"/>
    <lineage>
        <taxon>Bacteria</taxon>
        <taxon>Pseudomonadati</taxon>
        <taxon>Pseudomonadota</taxon>
        <taxon>Betaproteobacteria</taxon>
        <taxon>Nitrosomonadales</taxon>
        <taxon>Sulfuricellaceae</taxon>
        <taxon>Sulfuriferula</taxon>
    </lineage>
</organism>
<dbReference type="Proteomes" id="UP000463939">
    <property type="component" value="Chromosome"/>
</dbReference>
<dbReference type="Gene3D" id="3.30.70.1990">
    <property type="match status" value="1"/>
</dbReference>
<dbReference type="RefSeq" id="WP_162084749.1">
    <property type="nucleotide sequence ID" value="NZ_AP021881.1"/>
</dbReference>
<feature type="domain" description="Amine oxidase" evidence="1">
    <location>
        <begin position="11"/>
        <end position="299"/>
    </location>
</feature>
<evidence type="ECO:0000259" key="1">
    <source>
        <dbReference type="Pfam" id="PF01593"/>
    </source>
</evidence>
<dbReference type="Gene3D" id="3.50.50.60">
    <property type="entry name" value="FAD/NAD(P)-binding domain"/>
    <property type="match status" value="1"/>
</dbReference>
<reference evidence="3" key="1">
    <citation type="submission" date="2019-11" db="EMBL/GenBank/DDBJ databases">
        <title>Isolation and characterization of a novel species in the genus Sulfuriferula.</title>
        <authorList>
            <person name="Mochizuki J."/>
            <person name="Kojima H."/>
            <person name="Fukui M."/>
        </authorList>
    </citation>
    <scope>NUCLEOTIDE SEQUENCE [LARGE SCALE GENOMIC DNA]</scope>
    <source>
        <strain evidence="3">SGTM</strain>
    </source>
</reference>
<dbReference type="SUPFAM" id="SSF51905">
    <property type="entry name" value="FAD/NAD(P)-binding domain"/>
    <property type="match status" value="1"/>
</dbReference>
<evidence type="ECO:0000313" key="3">
    <source>
        <dbReference type="Proteomes" id="UP000463939"/>
    </source>
</evidence>
<protein>
    <submittedName>
        <fullName evidence="2">NAD/FAD-binding protein</fullName>
    </submittedName>
</protein>
<dbReference type="KEGG" id="sniv:SFSGTM_16110"/>
<dbReference type="AlphaFoldDB" id="A0A809S900"/>
<dbReference type="EMBL" id="AP021881">
    <property type="protein sequence ID" value="BBP00903.1"/>
    <property type="molecule type" value="Genomic_DNA"/>
</dbReference>
<dbReference type="InterPro" id="IPR050464">
    <property type="entry name" value="Zeta_carotene_desat/Oxidored"/>
</dbReference>
<dbReference type="InterPro" id="IPR036188">
    <property type="entry name" value="FAD/NAD-bd_sf"/>
</dbReference>
<proteinExistence type="predicted"/>
<dbReference type="InterPro" id="IPR002937">
    <property type="entry name" value="Amino_oxidase"/>
</dbReference>
<dbReference type="Gene3D" id="1.10.405.20">
    <property type="match status" value="1"/>
</dbReference>
<evidence type="ECO:0000313" key="2">
    <source>
        <dbReference type="EMBL" id="BBP00903.1"/>
    </source>
</evidence>